<dbReference type="SUPFAM" id="SSF64268">
    <property type="entry name" value="PX domain"/>
    <property type="match status" value="1"/>
</dbReference>
<dbReference type="InterPro" id="IPR001683">
    <property type="entry name" value="PX_dom"/>
</dbReference>
<dbReference type="AlphaFoldDB" id="A0A6A5C8C0"/>
<evidence type="ECO:0000256" key="3">
    <source>
        <dbReference type="ARBA" id="ARBA00022490"/>
    </source>
</evidence>
<dbReference type="SMART" id="SM00312">
    <property type="entry name" value="PX"/>
    <property type="match status" value="1"/>
</dbReference>
<feature type="domain" description="PX" evidence="7">
    <location>
        <begin position="1"/>
        <end position="112"/>
    </location>
</feature>
<keyword evidence="2 4" id="KW-0728">SH3 domain</keyword>
<evidence type="ECO:0000256" key="1">
    <source>
        <dbReference type="ARBA" id="ARBA00004496"/>
    </source>
</evidence>
<evidence type="ECO:0000313" key="9">
    <source>
        <dbReference type="Proteomes" id="UP000444721"/>
    </source>
</evidence>
<protein>
    <recommendedName>
        <fullName evidence="10">PX domain-containing protein</fullName>
    </recommendedName>
</protein>
<evidence type="ECO:0000259" key="7">
    <source>
        <dbReference type="PROSITE" id="PS50195"/>
    </source>
</evidence>
<dbReference type="SUPFAM" id="SSF50044">
    <property type="entry name" value="SH3-domain"/>
    <property type="match status" value="1"/>
</dbReference>
<comment type="subcellular location">
    <subcellularLocation>
        <location evidence="1">Cytoplasm</location>
    </subcellularLocation>
</comment>
<dbReference type="Pfam" id="PF00787">
    <property type="entry name" value="PX"/>
    <property type="match status" value="1"/>
</dbReference>
<evidence type="ECO:0000256" key="4">
    <source>
        <dbReference type="PROSITE-ProRule" id="PRU00192"/>
    </source>
</evidence>
<evidence type="ECO:0000256" key="5">
    <source>
        <dbReference type="SAM" id="MobiDB-lite"/>
    </source>
</evidence>
<organism evidence="8 9">
    <name type="scientific">Naegleria fowleri</name>
    <name type="common">Brain eating amoeba</name>
    <dbReference type="NCBI Taxonomy" id="5763"/>
    <lineage>
        <taxon>Eukaryota</taxon>
        <taxon>Discoba</taxon>
        <taxon>Heterolobosea</taxon>
        <taxon>Tetramitia</taxon>
        <taxon>Eutetramitia</taxon>
        <taxon>Vahlkampfiidae</taxon>
        <taxon>Naegleria</taxon>
    </lineage>
</organism>
<gene>
    <name evidence="8" type="ORF">FDP41_012176</name>
</gene>
<feature type="region of interest" description="Disordered" evidence="5">
    <location>
        <begin position="165"/>
        <end position="190"/>
    </location>
</feature>
<dbReference type="PROSITE" id="PS50195">
    <property type="entry name" value="PX"/>
    <property type="match status" value="1"/>
</dbReference>
<dbReference type="CDD" id="cd00174">
    <property type="entry name" value="SH3"/>
    <property type="match status" value="1"/>
</dbReference>
<accession>A0A6A5C8C0</accession>
<dbReference type="Gene3D" id="3.30.1520.10">
    <property type="entry name" value="Phox-like domain"/>
    <property type="match status" value="1"/>
</dbReference>
<evidence type="ECO:0008006" key="10">
    <source>
        <dbReference type="Google" id="ProtNLM"/>
    </source>
</evidence>
<dbReference type="GeneID" id="68119391"/>
<dbReference type="EMBL" id="VFQX01000013">
    <property type="protein sequence ID" value="KAF0981519.1"/>
    <property type="molecule type" value="Genomic_DNA"/>
</dbReference>
<sequence>MKVVISHHSVLKSEDDKQYVVYHVTVNYDGVIWEICKRYSEMEKLHNLLSKIINTKKFGKFPKKYLVGNLKEDKIHERQMELQNYFDNLLSEPLVPTLQEIIEFFEVNKHWNEIKNSKGGTFASTSSQSQSSQKQYNQMVTVQVESSSQEVPVYNIVNSNNSSLHGVVKSPTIPSPNSNQQAEEEKNNNNLQQNQFMAIRDHYAKDETELTFRAGNIIEVIQKGSNDRNEEDCYWYGRAVANGSQGFFDARCLDLGKNYKAPRIISVLMNDDVYDTDDSVQLDGTIKTIEIDYEAEGEGEVSVQRGQKVKILPSSRQTRKGFKLVEVLSDSCQTVIASGYVPTEYLMIL</sequence>
<reference evidence="8 9" key="1">
    <citation type="journal article" date="2019" name="Sci. Rep.">
        <title>Nanopore sequencing improves the draft genome of the human pathogenic amoeba Naegleria fowleri.</title>
        <authorList>
            <person name="Liechti N."/>
            <person name="Schurch N."/>
            <person name="Bruggmann R."/>
            <person name="Wittwer M."/>
        </authorList>
    </citation>
    <scope>NUCLEOTIDE SEQUENCE [LARGE SCALE GENOMIC DNA]</scope>
    <source>
        <strain evidence="8 9">ATCC 30894</strain>
    </source>
</reference>
<dbReference type="VEuPathDB" id="AmoebaDB:NfTy_038560"/>
<dbReference type="Pfam" id="PF07653">
    <property type="entry name" value="SH3_2"/>
    <property type="match status" value="1"/>
</dbReference>
<feature type="domain" description="SH3" evidence="6">
    <location>
        <begin position="191"/>
        <end position="258"/>
    </location>
</feature>
<dbReference type="VEuPathDB" id="AmoebaDB:NF0046210"/>
<evidence type="ECO:0000313" key="8">
    <source>
        <dbReference type="EMBL" id="KAF0981519.1"/>
    </source>
</evidence>
<dbReference type="OMA" id="TEYLMIL"/>
<keyword evidence="9" id="KW-1185">Reference proteome</keyword>
<proteinExistence type="predicted"/>
<dbReference type="RefSeq" id="XP_044566232.1">
    <property type="nucleotide sequence ID" value="XM_044702666.1"/>
</dbReference>
<dbReference type="GO" id="GO:0035091">
    <property type="term" value="F:phosphatidylinositol binding"/>
    <property type="evidence" value="ECO:0007669"/>
    <property type="project" value="InterPro"/>
</dbReference>
<name>A0A6A5C8C0_NAEFO</name>
<dbReference type="PANTHER" id="PTHR22999">
    <property type="entry name" value="PX SERINE/THREONINE KINASE PXK"/>
    <property type="match status" value="1"/>
</dbReference>
<dbReference type="GO" id="GO:0005737">
    <property type="term" value="C:cytoplasm"/>
    <property type="evidence" value="ECO:0007669"/>
    <property type="project" value="UniProtKB-SubCell"/>
</dbReference>
<evidence type="ECO:0000256" key="2">
    <source>
        <dbReference type="ARBA" id="ARBA00022443"/>
    </source>
</evidence>
<dbReference type="VEuPathDB" id="AmoebaDB:FDP41_012176"/>
<dbReference type="InterPro" id="IPR001452">
    <property type="entry name" value="SH3_domain"/>
</dbReference>
<dbReference type="InterPro" id="IPR051837">
    <property type="entry name" value="SortingNexin/PXDomain-PKLike"/>
</dbReference>
<dbReference type="OrthoDB" id="430293at2759"/>
<comment type="caution">
    <text evidence="8">The sequence shown here is derived from an EMBL/GenBank/DDBJ whole genome shotgun (WGS) entry which is preliminary data.</text>
</comment>
<dbReference type="InterPro" id="IPR036871">
    <property type="entry name" value="PX_dom_sf"/>
</dbReference>
<evidence type="ECO:0000259" key="6">
    <source>
        <dbReference type="PROSITE" id="PS50002"/>
    </source>
</evidence>
<dbReference type="InterPro" id="IPR036028">
    <property type="entry name" value="SH3-like_dom_sf"/>
</dbReference>
<dbReference type="Gene3D" id="2.30.30.40">
    <property type="entry name" value="SH3 Domains"/>
    <property type="match status" value="2"/>
</dbReference>
<dbReference type="PROSITE" id="PS50002">
    <property type="entry name" value="SH3"/>
    <property type="match status" value="1"/>
</dbReference>
<dbReference type="Proteomes" id="UP000444721">
    <property type="component" value="Unassembled WGS sequence"/>
</dbReference>
<dbReference type="PANTHER" id="PTHR22999:SF23">
    <property type="entry name" value="SORTING NEXIN-16"/>
    <property type="match status" value="1"/>
</dbReference>
<dbReference type="CDD" id="cd06093">
    <property type="entry name" value="PX_domain"/>
    <property type="match status" value="1"/>
</dbReference>
<keyword evidence="3" id="KW-0963">Cytoplasm</keyword>